<protein>
    <submittedName>
        <fullName evidence="1">Uncharacterized protein</fullName>
    </submittedName>
</protein>
<dbReference type="RefSeq" id="WP_200112668.1">
    <property type="nucleotide sequence ID" value="NZ_JAEHOH010000001.1"/>
</dbReference>
<name>A0A934Q600_9MICO</name>
<dbReference type="AlphaFoldDB" id="A0A934Q600"/>
<dbReference type="EMBL" id="JAEHOH010000001">
    <property type="protein sequence ID" value="MBK0417507.1"/>
    <property type="molecule type" value="Genomic_DNA"/>
</dbReference>
<accession>A0A934Q600</accession>
<gene>
    <name evidence="1" type="ORF">JD276_00440</name>
</gene>
<organism evidence="1 2">
    <name type="scientific">Leucobacter chromiisoli</name>
    <dbReference type="NCBI Taxonomy" id="2796471"/>
    <lineage>
        <taxon>Bacteria</taxon>
        <taxon>Bacillati</taxon>
        <taxon>Actinomycetota</taxon>
        <taxon>Actinomycetes</taxon>
        <taxon>Micrococcales</taxon>
        <taxon>Microbacteriaceae</taxon>
        <taxon>Leucobacter</taxon>
    </lineage>
</organism>
<dbReference type="Proteomes" id="UP000608530">
    <property type="component" value="Unassembled WGS sequence"/>
</dbReference>
<reference evidence="1" key="1">
    <citation type="submission" date="2020-12" db="EMBL/GenBank/DDBJ databases">
        <title>Leucobacter sp. CAS1, isolated from Chromium sludge.</title>
        <authorList>
            <person name="Xu Z."/>
        </authorList>
    </citation>
    <scope>NUCLEOTIDE SEQUENCE</scope>
    <source>
        <strain evidence="1">CSA1</strain>
    </source>
</reference>
<proteinExistence type="predicted"/>
<sequence length="146" mass="16342">MARVEVYTERVVVQLTASEKALSLHRRDIVIDRSAISSVLITDDPWIWLRGVRSPGTHLPGRLAFGTWRNLTGRDFALVRRGRPAVVIDVDVPEGAEENRGWISEHDAFSRVIISTTHAPELIQALRLEDDGAGEDERVFTTDTAE</sequence>
<comment type="caution">
    <text evidence="1">The sequence shown here is derived from an EMBL/GenBank/DDBJ whole genome shotgun (WGS) entry which is preliminary data.</text>
</comment>
<evidence type="ECO:0000313" key="1">
    <source>
        <dbReference type="EMBL" id="MBK0417507.1"/>
    </source>
</evidence>
<evidence type="ECO:0000313" key="2">
    <source>
        <dbReference type="Proteomes" id="UP000608530"/>
    </source>
</evidence>
<keyword evidence="2" id="KW-1185">Reference proteome</keyword>